<dbReference type="OrthoDB" id="2119855at2"/>
<dbReference type="HOGENOM" id="CLU_2682691_0_0_9"/>
<dbReference type="EMBL" id="CP002105">
    <property type="protein sequence ID" value="ADL13324.1"/>
    <property type="molecule type" value="Genomic_DNA"/>
</dbReference>
<evidence type="ECO:0000313" key="1">
    <source>
        <dbReference type="EMBL" id="ADL13324.1"/>
    </source>
</evidence>
<accession>D9QS33</accession>
<reference evidence="1 2" key="1">
    <citation type="journal article" date="2010" name="Stand. Genomic Sci.">
        <title>Complete genome sequence of Acetohalobium arabaticum type strain (Z-7288).</title>
        <authorList>
            <person name="Sikorski J."/>
            <person name="Lapidus A."/>
            <person name="Chertkov O."/>
            <person name="Lucas S."/>
            <person name="Copeland A."/>
            <person name="Glavina Del Rio T."/>
            <person name="Nolan M."/>
            <person name="Tice H."/>
            <person name="Cheng J.F."/>
            <person name="Han C."/>
            <person name="Brambilla E."/>
            <person name="Pitluck S."/>
            <person name="Liolios K."/>
            <person name="Ivanova N."/>
            <person name="Mavromatis K."/>
            <person name="Mikhailova N."/>
            <person name="Pati A."/>
            <person name="Bruce D."/>
            <person name="Detter C."/>
            <person name="Tapia R."/>
            <person name="Goodwin L."/>
            <person name="Chen A."/>
            <person name="Palaniappan K."/>
            <person name="Land M."/>
            <person name="Hauser L."/>
            <person name="Chang Y.J."/>
            <person name="Jeffries C.D."/>
            <person name="Rohde M."/>
            <person name="Goker M."/>
            <person name="Spring S."/>
            <person name="Woyke T."/>
            <person name="Bristow J."/>
            <person name="Eisen J.A."/>
            <person name="Markowitz V."/>
            <person name="Hugenholtz P."/>
            <person name="Kyrpides N.C."/>
            <person name="Klenk H.P."/>
        </authorList>
    </citation>
    <scope>NUCLEOTIDE SEQUENCE [LARGE SCALE GENOMIC DNA]</scope>
    <source>
        <strain evidence="2">ATCC 49924 / DSM 5501 / Z-7288</strain>
    </source>
</reference>
<sequence length="81" mass="9199">MTFEEQLQAQIGDFMTVIIKAGGNCCKHRGILCSIRDDFIVLVHDDERIEIPISQIAAVRKLAGGASEEDYYDDDCYDDWK</sequence>
<organism evidence="1 2">
    <name type="scientific">Acetohalobium arabaticum (strain ATCC 49924 / DSM 5501 / Z-7288)</name>
    <dbReference type="NCBI Taxonomy" id="574087"/>
    <lineage>
        <taxon>Bacteria</taxon>
        <taxon>Bacillati</taxon>
        <taxon>Bacillota</taxon>
        <taxon>Clostridia</taxon>
        <taxon>Halanaerobiales</taxon>
        <taxon>Halobacteroidaceae</taxon>
        <taxon>Acetohalobium</taxon>
    </lineage>
</organism>
<evidence type="ECO:0000313" key="2">
    <source>
        <dbReference type="Proteomes" id="UP000001661"/>
    </source>
</evidence>
<name>D9QS33_ACEAZ</name>
<dbReference type="KEGG" id="aar:Acear_1819"/>
<keyword evidence="2" id="KW-1185">Reference proteome</keyword>
<proteinExistence type="predicted"/>
<protein>
    <submittedName>
        <fullName evidence="1">Uncharacterized protein</fullName>
    </submittedName>
</protein>
<dbReference type="RefSeq" id="WP_013278769.1">
    <property type="nucleotide sequence ID" value="NC_014378.1"/>
</dbReference>
<gene>
    <name evidence="1" type="ordered locus">Acear_1819</name>
</gene>
<dbReference type="AlphaFoldDB" id="D9QS33"/>
<dbReference type="Proteomes" id="UP000001661">
    <property type="component" value="Chromosome"/>
</dbReference>